<evidence type="ECO:0000313" key="1">
    <source>
        <dbReference type="Proteomes" id="UP000887565"/>
    </source>
</evidence>
<organism evidence="1 2">
    <name type="scientific">Romanomermis culicivorax</name>
    <name type="common">Nematode worm</name>
    <dbReference type="NCBI Taxonomy" id="13658"/>
    <lineage>
        <taxon>Eukaryota</taxon>
        <taxon>Metazoa</taxon>
        <taxon>Ecdysozoa</taxon>
        <taxon>Nematoda</taxon>
        <taxon>Enoplea</taxon>
        <taxon>Dorylaimia</taxon>
        <taxon>Mermithida</taxon>
        <taxon>Mermithoidea</taxon>
        <taxon>Mermithidae</taxon>
        <taxon>Romanomermis</taxon>
    </lineage>
</organism>
<dbReference type="AlphaFoldDB" id="A0A915HP67"/>
<dbReference type="WBParaSite" id="nRc.2.0.1.t03301-RA">
    <property type="protein sequence ID" value="nRc.2.0.1.t03301-RA"/>
    <property type="gene ID" value="nRc.2.0.1.g03301"/>
</dbReference>
<keyword evidence="1" id="KW-1185">Reference proteome</keyword>
<sequence>MNATTGVENPLQHVDLREIFHQSINEHARLWPGFFQRDLYPHYKLDYFFQFLLGVFVSIRGGSRDSGLEDIYMRPYTFDYDGDSLPFTAFQHHQEIKSDDTVNAAITGTSVVTNLVSCGLESAAAFGLLASSPIIAEMGAILATAFAIPQNIYSGYKQTQQIIEVDPLASSEQDLNVPRTLRDVINSAKLTERIEMLNLMVTAKLIKSLMQSMLEDPGSTLQASNLLQSNNQNLTLGSKCCHRSSLHQDSSHQKNNYATRDCLIRAVVCTRTEHCKDDQY</sequence>
<dbReference type="Proteomes" id="UP000887565">
    <property type="component" value="Unplaced"/>
</dbReference>
<protein>
    <submittedName>
        <fullName evidence="2">Uncharacterized protein</fullName>
    </submittedName>
</protein>
<reference evidence="2" key="1">
    <citation type="submission" date="2022-11" db="UniProtKB">
        <authorList>
            <consortium name="WormBaseParasite"/>
        </authorList>
    </citation>
    <scope>IDENTIFICATION</scope>
</reference>
<proteinExistence type="predicted"/>
<accession>A0A915HP67</accession>
<evidence type="ECO:0000313" key="2">
    <source>
        <dbReference type="WBParaSite" id="nRc.2.0.1.t03301-RA"/>
    </source>
</evidence>
<name>A0A915HP67_ROMCU</name>